<dbReference type="SUPFAM" id="SSF52540">
    <property type="entry name" value="P-loop containing nucleoside triphosphate hydrolases"/>
    <property type="match status" value="1"/>
</dbReference>
<dbReference type="EMBL" id="PP179312">
    <property type="protein sequence ID" value="XAI69703.1"/>
    <property type="molecule type" value="Genomic_DNA"/>
</dbReference>
<name>A0AAU6VZR9_9VIRU</name>
<reference evidence="1" key="1">
    <citation type="journal article" date="2024" name="J. Gen. Virol.">
        <title>Novel phages of Pseudomonas syringae unveil numerous potential auxiliary metabolic genes.</title>
        <authorList>
            <person name="Feltin C."/>
            <person name="Garneau J.R."/>
            <person name="Morris C.E."/>
            <person name="Berard A."/>
            <person name="Torres-Barcelo C."/>
        </authorList>
    </citation>
    <scope>NUCLEOTIDE SEQUENCE</scope>
</reference>
<gene>
    <name evidence="1" type="ORF">Arace01_00035</name>
</gene>
<dbReference type="Gene3D" id="3.40.50.300">
    <property type="entry name" value="P-loop containing nucleotide triphosphate hydrolases"/>
    <property type="match status" value="1"/>
</dbReference>
<accession>A0AAU6VZR9</accession>
<organism evidence="1">
    <name type="scientific">Pseudomonas phage Arace01</name>
    <dbReference type="NCBI Taxonomy" id="3138526"/>
    <lineage>
        <taxon>Viruses</taxon>
    </lineage>
</organism>
<protein>
    <submittedName>
        <fullName evidence="1">AAA-ATPase</fullName>
    </submittedName>
</protein>
<sequence>MDENFYRCKPRKIKEYIRDCIYAGLVPYVQSSPGMGKSTIMEAIANEENLHMIDHRLSTSAPEDMSGLPQFQEGLAKFAPFADLFPLQDAVIPNGKDGFMLFLDEFNSAKREVQAASYKLILDKKVGQHRLHDRLVITAAGNLSTDRAIVNPIGTAMQSRVIHLEMEIDFDEWLMDVALPQEWDSRVIAYLSQYPSKLMDFKPDHNEKTFCCPRTWDFVNRIAKTKDKIEVKDTALYGGCITSGTAADFVQFTQVYANMVKIEDILRDPVNCYLPGDANTRWATISAMMEKVTEDNFEKMAIYANRFDLSFRVLFFRSAHVRNPKLRSHPAFRKAMSEVSKYIHLD</sequence>
<dbReference type="InterPro" id="IPR027417">
    <property type="entry name" value="P-loop_NTPase"/>
</dbReference>
<evidence type="ECO:0000313" key="1">
    <source>
        <dbReference type="EMBL" id="XAI69703.1"/>
    </source>
</evidence>
<dbReference type="CDD" id="cd00009">
    <property type="entry name" value="AAA"/>
    <property type="match status" value="1"/>
</dbReference>
<proteinExistence type="predicted"/>